<dbReference type="PANTHER" id="PTHR30136:SF24">
    <property type="entry name" value="HTH-TYPE TRANSCRIPTIONAL REPRESSOR ALLR"/>
    <property type="match status" value="1"/>
</dbReference>
<sequence>MEDLTRIPPDARVDSTLSKGLLLLELLARRGGAMGVSELSRDLGLSKSNAFRLLQTLRVMGYVRHRPDKRYEATLKSWRIGRRVVEGLNLRSFAAPAMQMLSRETGEAVTLAVAEGLTMTCLDKIESRQPIRSWIPVGAAAPIHAVATGKAILATDWPTYRGLLDGQLSRHTERTLTTPEALEADIARTITSGYAIDRGEFRSRVHGYAAAIRLPQGEALGAIGLSLPDLNLPPDADAHFGALVCRAAAEVTALVAEA</sequence>
<evidence type="ECO:0000259" key="5">
    <source>
        <dbReference type="PROSITE" id="PS51078"/>
    </source>
</evidence>
<dbReference type="InterPro" id="IPR036390">
    <property type="entry name" value="WH_DNA-bd_sf"/>
</dbReference>
<dbReference type="PROSITE" id="PS51077">
    <property type="entry name" value="HTH_ICLR"/>
    <property type="match status" value="1"/>
</dbReference>
<dbReference type="GO" id="GO:0003677">
    <property type="term" value="F:DNA binding"/>
    <property type="evidence" value="ECO:0007669"/>
    <property type="project" value="UniProtKB-KW"/>
</dbReference>
<dbReference type="AlphaFoldDB" id="A0A6L7G7H5"/>
<evidence type="ECO:0000256" key="1">
    <source>
        <dbReference type="ARBA" id="ARBA00023015"/>
    </source>
</evidence>
<dbReference type="InterPro" id="IPR005471">
    <property type="entry name" value="Tscrpt_reg_IclR_N"/>
</dbReference>
<dbReference type="SUPFAM" id="SSF46785">
    <property type="entry name" value="Winged helix' DNA-binding domain"/>
    <property type="match status" value="1"/>
</dbReference>
<evidence type="ECO:0000259" key="4">
    <source>
        <dbReference type="PROSITE" id="PS51077"/>
    </source>
</evidence>
<gene>
    <name evidence="6" type="ORF">GR170_19240</name>
</gene>
<dbReference type="RefSeq" id="WP_160896103.1">
    <property type="nucleotide sequence ID" value="NZ_WUMU01000023.1"/>
</dbReference>
<dbReference type="InterPro" id="IPR014757">
    <property type="entry name" value="Tscrpt_reg_IclR_C"/>
</dbReference>
<dbReference type="GO" id="GO:0003700">
    <property type="term" value="F:DNA-binding transcription factor activity"/>
    <property type="evidence" value="ECO:0007669"/>
    <property type="project" value="TreeGrafter"/>
</dbReference>
<evidence type="ECO:0000256" key="2">
    <source>
        <dbReference type="ARBA" id="ARBA00023125"/>
    </source>
</evidence>
<dbReference type="PANTHER" id="PTHR30136">
    <property type="entry name" value="HELIX-TURN-HELIX TRANSCRIPTIONAL REGULATOR, ICLR FAMILY"/>
    <property type="match status" value="1"/>
</dbReference>
<comment type="caution">
    <text evidence="6">The sequence shown here is derived from an EMBL/GenBank/DDBJ whole genome shotgun (WGS) entry which is preliminary data.</text>
</comment>
<evidence type="ECO:0000256" key="3">
    <source>
        <dbReference type="ARBA" id="ARBA00023163"/>
    </source>
</evidence>
<dbReference type="GO" id="GO:0045892">
    <property type="term" value="P:negative regulation of DNA-templated transcription"/>
    <property type="evidence" value="ECO:0007669"/>
    <property type="project" value="TreeGrafter"/>
</dbReference>
<proteinExistence type="predicted"/>
<dbReference type="Proteomes" id="UP000477911">
    <property type="component" value="Unassembled WGS sequence"/>
</dbReference>
<dbReference type="SMART" id="SM00346">
    <property type="entry name" value="HTH_ICLR"/>
    <property type="match status" value="1"/>
</dbReference>
<keyword evidence="7" id="KW-1185">Reference proteome</keyword>
<evidence type="ECO:0000313" key="7">
    <source>
        <dbReference type="Proteomes" id="UP000477911"/>
    </source>
</evidence>
<dbReference type="Pfam" id="PF01614">
    <property type="entry name" value="IclR_C"/>
    <property type="match status" value="1"/>
</dbReference>
<dbReference type="InterPro" id="IPR036388">
    <property type="entry name" value="WH-like_DNA-bd_sf"/>
</dbReference>
<keyword evidence="1" id="KW-0805">Transcription regulation</keyword>
<dbReference type="EMBL" id="WUMU01000023">
    <property type="protein sequence ID" value="MXN19975.1"/>
    <property type="molecule type" value="Genomic_DNA"/>
</dbReference>
<keyword evidence="2" id="KW-0238">DNA-binding</keyword>
<feature type="domain" description="IclR-ED" evidence="5">
    <location>
        <begin position="76"/>
        <end position="257"/>
    </location>
</feature>
<dbReference type="InterPro" id="IPR050707">
    <property type="entry name" value="HTH_MetabolicPath_Reg"/>
</dbReference>
<reference evidence="6 7" key="1">
    <citation type="submission" date="2019-12" db="EMBL/GenBank/DDBJ databases">
        <authorList>
            <person name="Li M."/>
        </authorList>
    </citation>
    <scope>NUCLEOTIDE SEQUENCE [LARGE SCALE GENOMIC DNA]</scope>
    <source>
        <strain evidence="6 7">GBMRC 2024</strain>
    </source>
</reference>
<feature type="domain" description="HTH iclR-type" evidence="4">
    <location>
        <begin position="14"/>
        <end position="82"/>
    </location>
</feature>
<accession>A0A6L7G7H5</accession>
<dbReference type="InterPro" id="IPR029016">
    <property type="entry name" value="GAF-like_dom_sf"/>
</dbReference>
<dbReference type="Gene3D" id="1.10.10.10">
    <property type="entry name" value="Winged helix-like DNA-binding domain superfamily/Winged helix DNA-binding domain"/>
    <property type="match status" value="1"/>
</dbReference>
<dbReference type="Gene3D" id="3.30.450.40">
    <property type="match status" value="1"/>
</dbReference>
<protein>
    <submittedName>
        <fullName evidence="6">Helix-turn-helix domain-containing protein</fullName>
    </submittedName>
</protein>
<evidence type="ECO:0000313" key="6">
    <source>
        <dbReference type="EMBL" id="MXN19975.1"/>
    </source>
</evidence>
<dbReference type="PROSITE" id="PS51078">
    <property type="entry name" value="ICLR_ED"/>
    <property type="match status" value="1"/>
</dbReference>
<dbReference type="SUPFAM" id="SSF55781">
    <property type="entry name" value="GAF domain-like"/>
    <property type="match status" value="1"/>
</dbReference>
<organism evidence="6 7">
    <name type="scientific">Pseudooceanicola albus</name>
    <dbReference type="NCBI Taxonomy" id="2692189"/>
    <lineage>
        <taxon>Bacteria</taxon>
        <taxon>Pseudomonadati</taxon>
        <taxon>Pseudomonadota</taxon>
        <taxon>Alphaproteobacteria</taxon>
        <taxon>Rhodobacterales</taxon>
        <taxon>Paracoccaceae</taxon>
        <taxon>Pseudooceanicola</taxon>
    </lineage>
</organism>
<keyword evidence="3" id="KW-0804">Transcription</keyword>
<name>A0A6L7G7H5_9RHOB</name>
<dbReference type="Pfam" id="PF09339">
    <property type="entry name" value="HTH_IclR"/>
    <property type="match status" value="1"/>
</dbReference>